<reference evidence="3 4" key="1">
    <citation type="submission" date="2017-04" db="EMBL/GenBank/DDBJ databases">
        <authorList>
            <person name="Afonso C.L."/>
            <person name="Miller P.J."/>
            <person name="Scott M.A."/>
            <person name="Spackman E."/>
            <person name="Goraichik I."/>
            <person name="Dimitrov K.M."/>
            <person name="Suarez D.L."/>
            <person name="Swayne D.E."/>
        </authorList>
    </citation>
    <scope>NUCLEOTIDE SEQUENCE [LARGE SCALE GENOMIC DNA]</scope>
    <source>
        <strain evidence="3 4">DSM 12816</strain>
    </source>
</reference>
<dbReference type="NCBIfam" id="NF005559">
    <property type="entry name" value="PRK07231.1"/>
    <property type="match status" value="1"/>
</dbReference>
<proteinExistence type="inferred from homology"/>
<keyword evidence="4" id="KW-1185">Reference proteome</keyword>
<dbReference type="Pfam" id="PF13561">
    <property type="entry name" value="adh_short_C2"/>
    <property type="match status" value="1"/>
</dbReference>
<evidence type="ECO:0000313" key="4">
    <source>
        <dbReference type="Proteomes" id="UP000192790"/>
    </source>
</evidence>
<keyword evidence="2" id="KW-0560">Oxidoreductase</keyword>
<dbReference type="OrthoDB" id="9803333at2"/>
<dbReference type="PROSITE" id="PS00061">
    <property type="entry name" value="ADH_SHORT"/>
    <property type="match status" value="1"/>
</dbReference>
<dbReference type="STRING" id="1122930.SAMN02745168_2754"/>
<dbReference type="RefSeq" id="WP_084235414.1">
    <property type="nucleotide sequence ID" value="NZ_FWXW01000009.1"/>
</dbReference>
<dbReference type="Proteomes" id="UP000192790">
    <property type="component" value="Unassembled WGS sequence"/>
</dbReference>
<organism evidence="3 4">
    <name type="scientific">Papillibacter cinnamivorans DSM 12816</name>
    <dbReference type="NCBI Taxonomy" id="1122930"/>
    <lineage>
        <taxon>Bacteria</taxon>
        <taxon>Bacillati</taxon>
        <taxon>Bacillota</taxon>
        <taxon>Clostridia</taxon>
        <taxon>Eubacteriales</taxon>
        <taxon>Oscillospiraceae</taxon>
        <taxon>Papillibacter</taxon>
    </lineage>
</organism>
<dbReference type="CDD" id="cd05233">
    <property type="entry name" value="SDR_c"/>
    <property type="match status" value="1"/>
</dbReference>
<dbReference type="PRINTS" id="PR00081">
    <property type="entry name" value="GDHRDH"/>
</dbReference>
<sequence>MGRLDGKVAIVTGASSGFGRAIARTYAREGAKVVCADLVSSVPRAGFETDPEFDTDAAIRKDGGEAIYVKCDVTKNEDVKNLFEQTIKKYGTLDILTNNAGVYRGANLMYKIPVEDLEACLEVNVKGMWRMCQNAIPIFIEKNKGKIVNIVSTAGLNGTPTQAPYNTSKGAAANLTQTMAIEYGVNNINVNAACPTYCKTSLTKAFFEDPTFRKMVEDKVPMHRWGETQDVANLALFLASEESNYITGALIPVDGGEVLSCFTNKDFGFR</sequence>
<dbReference type="InterPro" id="IPR002347">
    <property type="entry name" value="SDR_fam"/>
</dbReference>
<gene>
    <name evidence="3" type="ORF">SAMN02745168_2754</name>
</gene>
<dbReference type="SUPFAM" id="SSF51735">
    <property type="entry name" value="NAD(P)-binding Rossmann-fold domains"/>
    <property type="match status" value="1"/>
</dbReference>
<dbReference type="Gene3D" id="3.40.50.720">
    <property type="entry name" value="NAD(P)-binding Rossmann-like Domain"/>
    <property type="match status" value="1"/>
</dbReference>
<dbReference type="PANTHER" id="PTHR42760:SF115">
    <property type="entry name" value="3-OXOACYL-[ACYL-CARRIER-PROTEIN] REDUCTASE FABG"/>
    <property type="match status" value="1"/>
</dbReference>
<dbReference type="GO" id="GO:0016616">
    <property type="term" value="F:oxidoreductase activity, acting on the CH-OH group of donors, NAD or NADP as acceptor"/>
    <property type="evidence" value="ECO:0007669"/>
    <property type="project" value="TreeGrafter"/>
</dbReference>
<evidence type="ECO:0000256" key="1">
    <source>
        <dbReference type="ARBA" id="ARBA00006484"/>
    </source>
</evidence>
<dbReference type="PRINTS" id="PR00080">
    <property type="entry name" value="SDRFAMILY"/>
</dbReference>
<dbReference type="InterPro" id="IPR036291">
    <property type="entry name" value="NAD(P)-bd_dom_sf"/>
</dbReference>
<comment type="similarity">
    <text evidence="1">Belongs to the short-chain dehydrogenases/reductases (SDR) family.</text>
</comment>
<evidence type="ECO:0000313" key="3">
    <source>
        <dbReference type="EMBL" id="SMC83284.1"/>
    </source>
</evidence>
<dbReference type="FunFam" id="3.40.50.720:FF:000084">
    <property type="entry name" value="Short-chain dehydrogenase reductase"/>
    <property type="match status" value="1"/>
</dbReference>
<dbReference type="EMBL" id="FWXW01000009">
    <property type="protein sequence ID" value="SMC83284.1"/>
    <property type="molecule type" value="Genomic_DNA"/>
</dbReference>
<evidence type="ECO:0000256" key="2">
    <source>
        <dbReference type="ARBA" id="ARBA00023002"/>
    </source>
</evidence>
<name>A0A1W2CE79_9FIRM</name>
<dbReference type="InterPro" id="IPR020904">
    <property type="entry name" value="Sc_DH/Rdtase_CS"/>
</dbReference>
<dbReference type="PANTHER" id="PTHR42760">
    <property type="entry name" value="SHORT-CHAIN DEHYDROGENASES/REDUCTASES FAMILY MEMBER"/>
    <property type="match status" value="1"/>
</dbReference>
<dbReference type="GO" id="GO:0008206">
    <property type="term" value="P:bile acid metabolic process"/>
    <property type="evidence" value="ECO:0007669"/>
    <property type="project" value="UniProtKB-ARBA"/>
</dbReference>
<dbReference type="AlphaFoldDB" id="A0A1W2CE79"/>
<protein>
    <submittedName>
        <fullName evidence="3">NAD(P)-dependent dehydrogenase, short-chain alcohol dehydrogenase family</fullName>
    </submittedName>
</protein>
<accession>A0A1W2CE79</accession>